<proteinExistence type="predicted"/>
<name>A0A6M0JXE7_9GAMM</name>
<keyword evidence="3" id="KW-1185">Reference proteome</keyword>
<comment type="caution">
    <text evidence="2">The sequence shown here is derived from an EMBL/GenBank/DDBJ whole genome shotgun (WGS) entry which is preliminary data.</text>
</comment>
<dbReference type="InterPro" id="IPR014054">
    <property type="entry name" value="Phage_regulatory_Rha"/>
</dbReference>
<organism evidence="2 3">
    <name type="scientific">Thiorhodococcus minor</name>
    <dbReference type="NCBI Taxonomy" id="57489"/>
    <lineage>
        <taxon>Bacteria</taxon>
        <taxon>Pseudomonadati</taxon>
        <taxon>Pseudomonadota</taxon>
        <taxon>Gammaproteobacteria</taxon>
        <taxon>Chromatiales</taxon>
        <taxon>Chromatiaceae</taxon>
        <taxon>Thiorhodococcus</taxon>
    </lineage>
</organism>
<sequence length="248" mass="28129">MKNALRTRPANIIENRHSKPMVSSLTIADLFSRRHDSVLRAIRAVLIGKLGLRICAETSLDVQGKERPIYWLEERDALTVMPFIGGKHAMDGQRQLVDAYLAYRDSFANPPRQDILRAKRASNRPMLDALIEAREEIGKATDERHYMCEAKLCNWVITGRFEAIDEATLSNVDAELLEQVRDRNRALILAGLDYQERKARLSAFATRQRTRMIQDSTNENARGANSGAETTKRSGRSDDTMVRGHRHG</sequence>
<dbReference type="RefSeq" id="WP_164452088.1">
    <property type="nucleotide sequence ID" value="NZ_JAAIJQ010000015.1"/>
</dbReference>
<gene>
    <name evidence="2" type="ORF">G3446_07070</name>
</gene>
<feature type="region of interest" description="Disordered" evidence="1">
    <location>
        <begin position="212"/>
        <end position="248"/>
    </location>
</feature>
<dbReference type="EMBL" id="JAAIJQ010000015">
    <property type="protein sequence ID" value="NEV61651.1"/>
    <property type="molecule type" value="Genomic_DNA"/>
</dbReference>
<dbReference type="AlphaFoldDB" id="A0A6M0JXE7"/>
<dbReference type="Pfam" id="PF09669">
    <property type="entry name" value="Phage_pRha"/>
    <property type="match status" value="1"/>
</dbReference>
<evidence type="ECO:0000313" key="3">
    <source>
        <dbReference type="Proteomes" id="UP000483379"/>
    </source>
</evidence>
<reference evidence="2 3" key="1">
    <citation type="submission" date="2020-02" db="EMBL/GenBank/DDBJ databases">
        <title>Genome sequences of Thiorhodococcus mannitoliphagus and Thiorhodococcus minor, purple sulfur photosynthetic bacteria in the gammaproteobacterial family, Chromatiaceae.</title>
        <authorList>
            <person name="Aviles F.A."/>
            <person name="Meyer T.E."/>
            <person name="Kyndt J.A."/>
        </authorList>
    </citation>
    <scope>NUCLEOTIDE SEQUENCE [LARGE SCALE GENOMIC DNA]</scope>
    <source>
        <strain evidence="2 3">DSM 11518</strain>
    </source>
</reference>
<feature type="compositionally biased region" description="Basic and acidic residues" evidence="1">
    <location>
        <begin position="230"/>
        <end position="242"/>
    </location>
</feature>
<evidence type="ECO:0000313" key="2">
    <source>
        <dbReference type="EMBL" id="NEV61651.1"/>
    </source>
</evidence>
<evidence type="ECO:0000256" key="1">
    <source>
        <dbReference type="SAM" id="MobiDB-lite"/>
    </source>
</evidence>
<accession>A0A6M0JXE7</accession>
<protein>
    <submittedName>
        <fullName evidence="2">Uncharacterized protein</fullName>
    </submittedName>
</protein>
<dbReference type="Proteomes" id="UP000483379">
    <property type="component" value="Unassembled WGS sequence"/>
</dbReference>